<evidence type="ECO:0000313" key="3">
    <source>
        <dbReference type="Proteomes" id="UP000023152"/>
    </source>
</evidence>
<dbReference type="AlphaFoldDB" id="X6P0X6"/>
<feature type="compositionally biased region" description="Polar residues" evidence="1">
    <location>
        <begin position="273"/>
        <end position="291"/>
    </location>
</feature>
<proteinExistence type="predicted"/>
<dbReference type="Pfam" id="PF01603">
    <property type="entry name" value="B56"/>
    <property type="match status" value="1"/>
</dbReference>
<dbReference type="PANTHER" id="PTHR10257">
    <property type="entry name" value="SERINE/THREONINE PROTEIN PHOSPHATASE 2A PP2A REGULATORY SUBUNIT B"/>
    <property type="match status" value="1"/>
</dbReference>
<feature type="non-terminal residue" evidence="2">
    <location>
        <position position="1"/>
    </location>
</feature>
<accession>X6P0X6</accession>
<dbReference type="EMBL" id="ASPP01004738">
    <property type="protein sequence ID" value="ETO31734.1"/>
    <property type="molecule type" value="Genomic_DNA"/>
</dbReference>
<name>X6P0X6_RETFI</name>
<protein>
    <submittedName>
        <fullName evidence="2">Serine/threonine protein phosphatase 2A (PP2A) regulatory subunit B</fullName>
    </submittedName>
</protein>
<evidence type="ECO:0000256" key="1">
    <source>
        <dbReference type="SAM" id="MobiDB-lite"/>
    </source>
</evidence>
<dbReference type="PANTHER" id="PTHR10257:SF3">
    <property type="entry name" value="SERINE_THREONINE-PROTEIN PHOSPHATASE 2A 56 KDA REGULATORY SUBUNIT GAMMA ISOFORM"/>
    <property type="match status" value="1"/>
</dbReference>
<dbReference type="Gene3D" id="1.25.10.10">
    <property type="entry name" value="Leucine-rich Repeat Variant"/>
    <property type="match status" value="1"/>
</dbReference>
<organism evidence="2 3">
    <name type="scientific">Reticulomyxa filosa</name>
    <dbReference type="NCBI Taxonomy" id="46433"/>
    <lineage>
        <taxon>Eukaryota</taxon>
        <taxon>Sar</taxon>
        <taxon>Rhizaria</taxon>
        <taxon>Retaria</taxon>
        <taxon>Foraminifera</taxon>
        <taxon>Monothalamids</taxon>
        <taxon>Reticulomyxidae</taxon>
        <taxon>Reticulomyxa</taxon>
    </lineage>
</organism>
<keyword evidence="3" id="KW-1185">Reference proteome</keyword>
<gene>
    <name evidence="2" type="ORF">RFI_05385</name>
</gene>
<evidence type="ECO:0000313" key="2">
    <source>
        <dbReference type="EMBL" id="ETO31734.1"/>
    </source>
</evidence>
<dbReference type="GO" id="GO:0019888">
    <property type="term" value="F:protein phosphatase regulator activity"/>
    <property type="evidence" value="ECO:0007669"/>
    <property type="project" value="InterPro"/>
</dbReference>
<dbReference type="GO" id="GO:0007165">
    <property type="term" value="P:signal transduction"/>
    <property type="evidence" value="ECO:0007669"/>
    <property type="project" value="InterPro"/>
</dbReference>
<feature type="compositionally biased region" description="Polar residues" evidence="1">
    <location>
        <begin position="307"/>
        <end position="328"/>
    </location>
</feature>
<dbReference type="InterPro" id="IPR011989">
    <property type="entry name" value="ARM-like"/>
</dbReference>
<comment type="caution">
    <text evidence="2">The sequence shown here is derived from an EMBL/GenBank/DDBJ whole genome shotgun (WGS) entry which is preliminary data.</text>
</comment>
<dbReference type="Proteomes" id="UP000023152">
    <property type="component" value="Unassembled WGS sequence"/>
</dbReference>
<dbReference type="InterPro" id="IPR002554">
    <property type="entry name" value="PP2A_B56"/>
</dbReference>
<feature type="region of interest" description="Disordered" evidence="1">
    <location>
        <begin position="271"/>
        <end position="328"/>
    </location>
</feature>
<reference evidence="2 3" key="1">
    <citation type="journal article" date="2013" name="Curr. Biol.">
        <title>The Genome of the Foraminiferan Reticulomyxa filosa.</title>
        <authorList>
            <person name="Glockner G."/>
            <person name="Hulsmann N."/>
            <person name="Schleicher M."/>
            <person name="Noegel A.A."/>
            <person name="Eichinger L."/>
            <person name="Gallinger C."/>
            <person name="Pawlowski J."/>
            <person name="Sierra R."/>
            <person name="Euteneuer U."/>
            <person name="Pillet L."/>
            <person name="Moustafa A."/>
            <person name="Platzer M."/>
            <person name="Groth M."/>
            <person name="Szafranski K."/>
            <person name="Schliwa M."/>
        </authorList>
    </citation>
    <scope>NUCLEOTIDE SEQUENCE [LARGE SCALE GENOMIC DNA]</scope>
</reference>
<dbReference type="SUPFAM" id="SSF48371">
    <property type="entry name" value="ARM repeat"/>
    <property type="match status" value="1"/>
</dbReference>
<dbReference type="InterPro" id="IPR016024">
    <property type="entry name" value="ARM-type_fold"/>
</dbReference>
<dbReference type="GO" id="GO:0000159">
    <property type="term" value="C:protein phosphatase type 2A complex"/>
    <property type="evidence" value="ECO:0007669"/>
    <property type="project" value="InterPro"/>
</dbReference>
<sequence>QTLKYSIYTKKKKKKKNVRKMCRQNASYVVVKVLEVYMSTLDKMLECVGSTHFQVADTALTLWKDTVIVYLSKLEKDYIWRKLFALLKENIRGHWNASIIQMSQELAHFYEGVDGVYWQMLDSEFRAKSKLLNEDLQTLEQMSTPIGESTPSLSLHDHANLVPSDDKFARQVSLVREFDQRQLNISRERKNLRRLARWEQIRLTAETKQGHHKEPPKEKDKEMKIEITNEDQASAFDHLLIQPKTVAYTPGEHVDITATLTLADINNKKDQCKTSTDTTQQNASESPSVTLEPQVEPGGSIPDVKSNENSSTPNQQGEGEQILTIPQS</sequence>